<dbReference type="Proteomes" id="UP001629235">
    <property type="component" value="Unassembled WGS sequence"/>
</dbReference>
<evidence type="ECO:0000313" key="1">
    <source>
        <dbReference type="EMBL" id="MFM0102697.1"/>
    </source>
</evidence>
<evidence type="ECO:0000313" key="2">
    <source>
        <dbReference type="Proteomes" id="UP001629235"/>
    </source>
</evidence>
<protein>
    <submittedName>
        <fullName evidence="1">Uncharacterized protein</fullName>
    </submittedName>
</protein>
<name>A0ACC7N5I0_9BURK</name>
<accession>A0ACC7N5I0</accession>
<keyword evidence="2" id="KW-1185">Reference proteome</keyword>
<sequence length="54" mass="5989">MSAIGAVFQGEATSLHPMMPLEVLRSRDFTGAYVVTLLLHFANFSKNVLPEYFA</sequence>
<organism evidence="1 2">
    <name type="scientific">Paraburkholderia rhynchosiae</name>
    <dbReference type="NCBI Taxonomy" id="487049"/>
    <lineage>
        <taxon>Bacteria</taxon>
        <taxon>Pseudomonadati</taxon>
        <taxon>Pseudomonadota</taxon>
        <taxon>Betaproteobacteria</taxon>
        <taxon>Burkholderiales</taxon>
        <taxon>Burkholderiaceae</taxon>
        <taxon>Paraburkholderia</taxon>
    </lineage>
</organism>
<proteinExistence type="predicted"/>
<gene>
    <name evidence="1" type="ORF">PQR01_04155</name>
</gene>
<reference evidence="1 2" key="1">
    <citation type="journal article" date="2024" name="Chem. Sci.">
        <title>Discovery of megapolipeptins by genome mining of a Burkholderiales bacteria collection.</title>
        <authorList>
            <person name="Paulo B.S."/>
            <person name="Recchia M.J.J."/>
            <person name="Lee S."/>
            <person name="Fergusson C.H."/>
            <person name="Romanowski S.B."/>
            <person name="Hernandez A."/>
            <person name="Krull N."/>
            <person name="Liu D.Y."/>
            <person name="Cavanagh H."/>
            <person name="Bos A."/>
            <person name="Gray C.A."/>
            <person name="Murphy B.T."/>
            <person name="Linington R.G."/>
            <person name="Eustaquio A.S."/>
        </authorList>
    </citation>
    <scope>NUCLEOTIDE SEQUENCE [LARGE SCALE GENOMIC DNA]</scope>
    <source>
        <strain evidence="1 2">RL18-126-BIB-B</strain>
    </source>
</reference>
<comment type="caution">
    <text evidence="1">The sequence shown here is derived from an EMBL/GenBank/DDBJ whole genome shotgun (WGS) entry which is preliminary data.</text>
</comment>
<dbReference type="EMBL" id="JAQQDW010000005">
    <property type="protein sequence ID" value="MFM0102697.1"/>
    <property type="molecule type" value="Genomic_DNA"/>
</dbReference>